<dbReference type="VEuPathDB" id="FungiDB:DD237_005204"/>
<sequence>MVEQKVFQRHEAHEISTPLLMLRLSEQNNITLNAPPNASMMLDGNGVSVLLLFDLTERLTRFVARQSVFRLKCFQFDRVIRKSVGGSHPRSSPSDFYIIYDDGSCFRFLELEELEVVSTVIRALPRCLGSYVLRFNDARRRAAFLTFPHYQQTLEIFVTKRMKHYGASASSIDALKPFFLLPEDCLTSLDITELEVQKLFANNRAFANRDSATAANGNTGSVSPIDRKQIQKRCERGYCQSELSSYRRWLAKAPTVKLQLVVAVGTIILKSVNSRTSGGGGKILHLLATRCSLSLMKYRNYQLDTQKATRRVSKWISSSFSARKDDAMKVLSIDLPFFFYERCKSALMEAGYDDIDTFSRIHQR</sequence>
<comment type="caution">
    <text evidence="1">The sequence shown here is derived from an EMBL/GenBank/DDBJ whole genome shotgun (WGS) entry which is preliminary data.</text>
</comment>
<name>A0A3M6VDG7_9STRA</name>
<dbReference type="AlphaFoldDB" id="A0A3M6VDG7"/>
<dbReference type="InterPro" id="IPR045864">
    <property type="entry name" value="aa-tRNA-synth_II/BPL/LPL"/>
</dbReference>
<dbReference type="STRING" id="542832.A0A3M6VDG7"/>
<accession>A0A3M6VDG7</accession>
<proteinExistence type="predicted"/>
<evidence type="ECO:0000313" key="1">
    <source>
        <dbReference type="EMBL" id="RMX62360.1"/>
    </source>
</evidence>
<reference evidence="1 2" key="1">
    <citation type="submission" date="2018-06" db="EMBL/GenBank/DDBJ databases">
        <title>Comparative genomics of downy mildews reveals potential adaptations to biotrophy.</title>
        <authorList>
            <person name="Fletcher K."/>
            <person name="Klosterman S.J."/>
            <person name="Derevnina L."/>
            <person name="Martin F."/>
            <person name="Koike S."/>
            <person name="Reyes Chin-Wo S."/>
            <person name="Mou B."/>
            <person name="Michelmore R."/>
        </authorList>
    </citation>
    <scope>NUCLEOTIDE SEQUENCE [LARGE SCALE GENOMIC DNA]</scope>
    <source>
        <strain evidence="1 2">R14</strain>
    </source>
</reference>
<keyword evidence="2" id="KW-1185">Reference proteome</keyword>
<gene>
    <name evidence="1" type="ORF">DD238_007534</name>
</gene>
<dbReference type="Gene3D" id="3.30.930.10">
    <property type="entry name" value="Bira Bifunctional Protein, Domain 2"/>
    <property type="match status" value="1"/>
</dbReference>
<protein>
    <submittedName>
        <fullName evidence="1">Uncharacterized protein</fullName>
    </submittedName>
</protein>
<evidence type="ECO:0000313" key="2">
    <source>
        <dbReference type="Proteomes" id="UP000282087"/>
    </source>
</evidence>
<dbReference type="EMBL" id="QLLG01000687">
    <property type="protein sequence ID" value="RMX62360.1"/>
    <property type="molecule type" value="Genomic_DNA"/>
</dbReference>
<dbReference type="SUPFAM" id="SSF55681">
    <property type="entry name" value="Class II aaRS and biotin synthetases"/>
    <property type="match status" value="1"/>
</dbReference>
<dbReference type="Proteomes" id="UP000282087">
    <property type="component" value="Unassembled WGS sequence"/>
</dbReference>
<organism evidence="1 2">
    <name type="scientific">Peronospora effusa</name>
    <dbReference type="NCBI Taxonomy" id="542832"/>
    <lineage>
        <taxon>Eukaryota</taxon>
        <taxon>Sar</taxon>
        <taxon>Stramenopiles</taxon>
        <taxon>Oomycota</taxon>
        <taxon>Peronosporomycetes</taxon>
        <taxon>Peronosporales</taxon>
        <taxon>Peronosporaceae</taxon>
        <taxon>Peronospora</taxon>
    </lineage>
</organism>